<evidence type="ECO:0000256" key="2">
    <source>
        <dbReference type="ARBA" id="ARBA00022692"/>
    </source>
</evidence>
<dbReference type="InterPro" id="IPR051544">
    <property type="entry name" value="TPS_OM_transporter"/>
</dbReference>
<gene>
    <name evidence="7" type="primary">shlB</name>
    <name evidence="7" type="ORF">ERS008524_01352</name>
</gene>
<sequence length="540" mass="60868">MKLKNKTNVRKIDGCEYCWSNVTFLLFLHMNIGLFSTQVAAEIVSSNSISHEDQRACVLVNNIEISHLYAFPNVANLKKLASDILGQCLGEKGLLSLMTKLQAQLASDGFITSRVVFADKHYSDGTLYLKLMAGRIENIKHDINSTGKANLGMLFPSQPGELVNLRDIEQGLDNLQRLPSVNATMDIEINKDDLSSQIKVNQQQARLWRAKAYFDDGGSHALGQHRFGLILSIDNPFSLGELLYLSLNRDADKHHDKGYSNYALHYSVPYGNWLLSMTGSQGRRYQSLILADNTFQYSTRWNMFDVRIQRLLSRGDHDKTSGYGGLLIRQSASFFANKELRIQRIKTTDWQLGIEYYRSMPWATLMSSIRYQQGATWWGARSTQGKINMPPARLMAITGSLDIPFKLGAQAFNYQPAFSHQYTYSAINVQDRFSVGGRQSVRGFNGNSAVVGPQGWYVRNDVLWHDPIAGQQTYFGMDYGEVSEGGHSVFRGNRLVGAVVGVRGRYHSVGYDFNVGIPIIKPDKTHADPWIFGFSMTWQY</sequence>
<dbReference type="Pfam" id="PF03865">
    <property type="entry name" value="ShlB"/>
    <property type="match status" value="1"/>
</dbReference>
<evidence type="ECO:0000256" key="3">
    <source>
        <dbReference type="ARBA" id="ARBA00023237"/>
    </source>
</evidence>
<proteinExistence type="predicted"/>
<dbReference type="Proteomes" id="UP000046784">
    <property type="component" value="Unassembled WGS sequence"/>
</dbReference>
<dbReference type="PIRSF" id="PIRSF029745">
    <property type="entry name" value="FhaC"/>
    <property type="match status" value="1"/>
</dbReference>
<dbReference type="Pfam" id="PF08479">
    <property type="entry name" value="POTRA_2"/>
    <property type="match status" value="1"/>
</dbReference>
<keyword evidence="1" id="KW-0472">Membrane</keyword>
<accession>A0AAI8ZPP8</accession>
<organism evidence="7 8">
    <name type="scientific">Yersinia frederiksenii</name>
    <dbReference type="NCBI Taxonomy" id="29484"/>
    <lineage>
        <taxon>Bacteria</taxon>
        <taxon>Pseudomonadati</taxon>
        <taxon>Pseudomonadota</taxon>
        <taxon>Gammaproteobacteria</taxon>
        <taxon>Enterobacterales</taxon>
        <taxon>Yersiniaceae</taxon>
        <taxon>Yersinia</taxon>
    </lineage>
</organism>
<dbReference type="InterPro" id="IPR027282">
    <property type="entry name" value="TPS"/>
</dbReference>
<evidence type="ECO:0000256" key="1">
    <source>
        <dbReference type="ARBA" id="ARBA00022452"/>
    </source>
</evidence>
<feature type="domain" description="Polypeptide-transport-associated ShlB-type" evidence="5">
    <location>
        <begin position="60"/>
        <end position="134"/>
    </location>
</feature>
<comment type="caution">
    <text evidence="7">The sequence shown here is derived from an EMBL/GenBank/DDBJ whole genome shotgun (WGS) entry which is preliminary data.</text>
</comment>
<dbReference type="PANTHER" id="PTHR34597:SF3">
    <property type="entry name" value="OUTER MEMBRANE TRANSPORTER CDIB"/>
    <property type="match status" value="1"/>
</dbReference>
<keyword evidence="2" id="KW-0812">Transmembrane</keyword>
<dbReference type="GO" id="GO:0046819">
    <property type="term" value="P:protein secretion by the type V secretion system"/>
    <property type="evidence" value="ECO:0007669"/>
    <property type="project" value="TreeGrafter"/>
</dbReference>
<dbReference type="InterPro" id="IPR005565">
    <property type="entry name" value="Hemolysn_activator_HlyB_C"/>
</dbReference>
<dbReference type="AlphaFoldDB" id="A0AAI8ZPP8"/>
<dbReference type="EMBL" id="CGCB01000006">
    <property type="protein sequence ID" value="CFQ95120.1"/>
    <property type="molecule type" value="Genomic_DNA"/>
</dbReference>
<feature type="domain" description="Haemolysin activator HlyB C-terminal" evidence="4">
    <location>
        <begin position="196"/>
        <end position="504"/>
    </location>
</feature>
<evidence type="ECO:0000313" key="7">
    <source>
        <dbReference type="EMBL" id="CFQ95120.1"/>
    </source>
</evidence>
<evidence type="ECO:0000259" key="4">
    <source>
        <dbReference type="Pfam" id="PF03865"/>
    </source>
</evidence>
<evidence type="ECO:0000259" key="6">
    <source>
        <dbReference type="Pfam" id="PF17287"/>
    </source>
</evidence>
<evidence type="ECO:0000313" key="8">
    <source>
        <dbReference type="Proteomes" id="UP000046784"/>
    </source>
</evidence>
<dbReference type="InterPro" id="IPR035251">
    <property type="entry name" value="ShlB_POTRA"/>
</dbReference>
<dbReference type="Gene3D" id="2.40.160.50">
    <property type="entry name" value="membrane protein fhac: a member of the omp85/tpsb transporter family"/>
    <property type="match status" value="1"/>
</dbReference>
<dbReference type="InterPro" id="IPR013686">
    <property type="entry name" value="Polypept-transport_assoc_ShlB"/>
</dbReference>
<dbReference type="Gene3D" id="3.10.20.310">
    <property type="entry name" value="membrane protein fhac"/>
    <property type="match status" value="1"/>
</dbReference>
<feature type="domain" description="ShlB POTRA" evidence="6">
    <location>
        <begin position="136"/>
        <end position="187"/>
    </location>
</feature>
<dbReference type="GO" id="GO:0098046">
    <property type="term" value="C:type V protein secretion system complex"/>
    <property type="evidence" value="ECO:0007669"/>
    <property type="project" value="TreeGrafter"/>
</dbReference>
<dbReference type="PANTHER" id="PTHR34597">
    <property type="entry name" value="SLR1661 PROTEIN"/>
    <property type="match status" value="1"/>
</dbReference>
<keyword evidence="3" id="KW-0998">Cell outer membrane</keyword>
<dbReference type="Pfam" id="PF17287">
    <property type="entry name" value="POTRA_3"/>
    <property type="match status" value="1"/>
</dbReference>
<keyword evidence="1" id="KW-1134">Transmembrane beta strand</keyword>
<name>A0AAI8ZPP8_YERFR</name>
<reference evidence="7 8" key="1">
    <citation type="submission" date="2015-03" db="EMBL/GenBank/DDBJ databases">
        <authorList>
            <consortium name="Pathogen Informatics"/>
            <person name="Murphy D."/>
        </authorList>
    </citation>
    <scope>NUCLEOTIDE SEQUENCE [LARGE SCALE GENOMIC DNA]</scope>
    <source>
        <strain evidence="7 8">3400/83</strain>
    </source>
</reference>
<protein>
    <submittedName>
        <fullName evidence="7">Hemolysin activator protein</fullName>
    </submittedName>
</protein>
<evidence type="ECO:0000259" key="5">
    <source>
        <dbReference type="Pfam" id="PF08479"/>
    </source>
</evidence>
<dbReference type="GO" id="GO:0008320">
    <property type="term" value="F:protein transmembrane transporter activity"/>
    <property type="evidence" value="ECO:0007669"/>
    <property type="project" value="TreeGrafter"/>
</dbReference>